<dbReference type="Proteomes" id="UP000055014">
    <property type="component" value="Unassembled WGS sequence"/>
</dbReference>
<reference evidence="3" key="1">
    <citation type="journal article" date="2015" name="MBio">
        <title>Genome-resolved metagenomic analysis reveals roles for candidate phyla and other microbial community members in biogeochemical transformations in oil reservoirs.</title>
        <authorList>
            <person name="Hu P."/>
            <person name="Tom L."/>
            <person name="Singh A."/>
            <person name="Thomas B.C."/>
            <person name="Baker B.J."/>
            <person name="Piceno Y.M."/>
            <person name="Andersen G.L."/>
            <person name="Banfield J.F."/>
        </authorList>
    </citation>
    <scope>NUCLEOTIDE SEQUENCE [LARGE SCALE GENOMIC DNA]</scope>
    <source>
        <strain evidence="3">46_70</strain>
    </source>
</reference>
<dbReference type="Gene3D" id="3.40.190.120">
    <property type="entry name" value="Osmoprotection protein (prox), domain 2"/>
    <property type="match status" value="1"/>
</dbReference>
<dbReference type="InterPro" id="IPR007210">
    <property type="entry name" value="ABC_Gly_betaine_transp_sub-bd"/>
</dbReference>
<name>A0A124G1J4_9BACT</name>
<dbReference type="Gene3D" id="3.40.190.10">
    <property type="entry name" value="Periplasmic binding protein-like II"/>
    <property type="match status" value="1"/>
</dbReference>
<dbReference type="Pfam" id="PF04069">
    <property type="entry name" value="OpuAC"/>
    <property type="match status" value="1"/>
</dbReference>
<proteinExistence type="predicted"/>
<comment type="caution">
    <text evidence="3">The sequence shown here is derived from an EMBL/GenBank/DDBJ whole genome shotgun (WGS) entry which is preliminary data.</text>
</comment>
<feature type="domain" description="ABC-type glycine betaine transport system substrate-binding" evidence="1">
    <location>
        <begin position="24"/>
        <end position="288"/>
    </location>
</feature>
<dbReference type="EMBL" id="LGGW01000018">
    <property type="protein sequence ID" value="KUK90835.1"/>
    <property type="molecule type" value="Genomic_DNA"/>
</dbReference>
<dbReference type="GO" id="GO:0022857">
    <property type="term" value="F:transmembrane transporter activity"/>
    <property type="evidence" value="ECO:0007669"/>
    <property type="project" value="InterPro"/>
</dbReference>
<dbReference type="SUPFAM" id="SSF53850">
    <property type="entry name" value="Periplasmic binding protein-like II"/>
    <property type="match status" value="1"/>
</dbReference>
<dbReference type="AlphaFoldDB" id="A0A124G1J4"/>
<evidence type="ECO:0000313" key="2">
    <source>
        <dbReference type="EMBL" id="HCO69728.1"/>
    </source>
</evidence>
<reference evidence="4" key="2">
    <citation type="journal article" date="2015" name="MBio">
        <title>Genome-Resolved Metagenomic Analysis Reveals Roles for Candidate Phyla and Other Microbial Community Members in Biogeochemical Transformations in Oil Reservoirs.</title>
        <authorList>
            <person name="Hu P."/>
            <person name="Tom L."/>
            <person name="Singh A."/>
            <person name="Thomas B.C."/>
            <person name="Baker B.J."/>
            <person name="Piceno Y.M."/>
            <person name="Andersen G.L."/>
            <person name="Banfield J.F."/>
        </authorList>
    </citation>
    <scope>NUCLEOTIDE SEQUENCE [LARGE SCALE GENOMIC DNA]</scope>
</reference>
<dbReference type="Proteomes" id="UP000264215">
    <property type="component" value="Unassembled WGS sequence"/>
</dbReference>
<accession>A0A124G1J4</accession>
<evidence type="ECO:0000313" key="3">
    <source>
        <dbReference type="EMBL" id="KUK90835.1"/>
    </source>
</evidence>
<protein>
    <submittedName>
        <fullName evidence="2">Glycine/betaine ABC transporter substrate-binding protein</fullName>
    </submittedName>
    <submittedName>
        <fullName evidence="3">Periplasmic osmoprotectant binding protein</fullName>
    </submittedName>
</protein>
<evidence type="ECO:0000313" key="4">
    <source>
        <dbReference type="Proteomes" id="UP000055014"/>
    </source>
</evidence>
<dbReference type="GO" id="GO:0043190">
    <property type="term" value="C:ATP-binding cassette (ABC) transporter complex"/>
    <property type="evidence" value="ECO:0007669"/>
    <property type="project" value="InterPro"/>
</dbReference>
<dbReference type="EMBL" id="DQBS01000099">
    <property type="protein sequence ID" value="HCO69728.1"/>
    <property type="molecule type" value="Genomic_DNA"/>
</dbReference>
<gene>
    <name evidence="2" type="ORF">DIT26_03950</name>
    <name evidence="3" type="ORF">XE02_0359</name>
</gene>
<dbReference type="PATRIC" id="fig|1236046.5.peg.1448"/>
<evidence type="ECO:0000313" key="5">
    <source>
        <dbReference type="Proteomes" id="UP000264215"/>
    </source>
</evidence>
<evidence type="ECO:0000259" key="1">
    <source>
        <dbReference type="Pfam" id="PF04069"/>
    </source>
</evidence>
<organism evidence="3 4">
    <name type="scientific">Mesotoga infera</name>
    <dbReference type="NCBI Taxonomy" id="1236046"/>
    <lineage>
        <taxon>Bacteria</taxon>
        <taxon>Thermotogati</taxon>
        <taxon>Thermotogota</taxon>
        <taxon>Thermotogae</taxon>
        <taxon>Kosmotogales</taxon>
        <taxon>Kosmotogaceae</taxon>
        <taxon>Mesotoga</taxon>
    </lineage>
</organism>
<reference evidence="2 5" key="3">
    <citation type="journal article" date="2018" name="Nat. Biotechnol.">
        <title>A standardized bacterial taxonomy based on genome phylogeny substantially revises the tree of life.</title>
        <authorList>
            <person name="Parks D.H."/>
            <person name="Chuvochina M."/>
            <person name="Waite D.W."/>
            <person name="Rinke C."/>
            <person name="Skarshewski A."/>
            <person name="Chaumeil P.A."/>
            <person name="Hugenholtz P."/>
        </authorList>
    </citation>
    <scope>NUCLEOTIDE SEQUENCE [LARGE SCALE GENOMIC DNA]</scope>
    <source>
        <strain evidence="2">UBA9905</strain>
    </source>
</reference>
<sequence>MKRVFLITLVVLVATVMSFGQTRLNVGAKNFTEQYIVSSMISQLLENAGFRVTENFGMSSFVARSALETGQIDLYADYTGTAWPTYLGHEKMIRDPLELYNAVKAEDLENGIVWLDMANFNNTYALAVRRDFAAEHGLATLEDLAELTHENPDLLFGVVYEFLERDDGFWPMCETYGFAVEKRQVKTMEIGLTYEALDKNQIDVAMVFSTDGKLEKYNLLVLEDTKNFFPSYNLAVTVRKEVLDNNPEIEEILRPISVYLSEPIMIRLNYLVDAGGYEPDEVAEGFLKGLGLID</sequence>